<keyword evidence="8" id="KW-1185">Reference proteome</keyword>
<evidence type="ECO:0000256" key="1">
    <source>
        <dbReference type="ARBA" id="ARBA00022679"/>
    </source>
</evidence>
<dbReference type="GO" id="GO:0008146">
    <property type="term" value="F:sulfotransferase activity"/>
    <property type="evidence" value="ECO:0007669"/>
    <property type="project" value="InterPro"/>
</dbReference>
<evidence type="ECO:0000256" key="2">
    <source>
        <dbReference type="ARBA" id="ARBA00023180"/>
    </source>
</evidence>
<sequence>MSDFSSLLGKLQNAAKEVNKSKQTVGESTQDSGRSRAAKRTKRFHGDRSKISDDNKLPLQNSTRKITKPRDVDDLKVDISFLCIGAQKAGTTWLHNMLRLHPQLSLPSQKELHFFDWYRKRGLDWYSNQFPKCDEDCLLGEITPCYAVLAEDKIAEIKYLFPKSKIIFLARDLIERTWSAILMELRNTVRGMEAGEFTNDHIAQMDKREREKFLREADPSNYDDNYFMERLQHSTHRQRSDYAYFLRRWLRYFPKEQILIINYKDISQRPREMMDEVFSFIGVDGKSENCIKDEQLEMRFNAASEPQLRQQIRPSLRKKMAKYLKPMANDFNTLLGELGYDWKIDDYSSI</sequence>
<evidence type="ECO:0000256" key="4">
    <source>
        <dbReference type="PIRSR" id="PIRSR637359-2"/>
    </source>
</evidence>
<accession>A0AAD3CYC0</accession>
<organism evidence="7 8">
    <name type="scientific">Chaetoceros tenuissimus</name>
    <dbReference type="NCBI Taxonomy" id="426638"/>
    <lineage>
        <taxon>Eukaryota</taxon>
        <taxon>Sar</taxon>
        <taxon>Stramenopiles</taxon>
        <taxon>Ochrophyta</taxon>
        <taxon>Bacillariophyta</taxon>
        <taxon>Coscinodiscophyceae</taxon>
        <taxon>Chaetocerotophycidae</taxon>
        <taxon>Chaetocerotales</taxon>
        <taxon>Chaetocerotaceae</taxon>
        <taxon>Chaetoceros</taxon>
    </lineage>
</organism>
<feature type="domain" description="Sulfotransferase" evidence="6">
    <location>
        <begin position="81"/>
        <end position="305"/>
    </location>
</feature>
<feature type="binding site" evidence="4">
    <location>
        <position position="171"/>
    </location>
    <ligand>
        <name>3'-phosphoadenylyl sulfate</name>
        <dbReference type="ChEBI" id="CHEBI:58339"/>
    </ligand>
</feature>
<feature type="compositionally biased region" description="Polar residues" evidence="5">
    <location>
        <begin position="21"/>
        <end position="32"/>
    </location>
</feature>
<gene>
    <name evidence="7" type="ORF">CTEN210_10892</name>
</gene>
<name>A0AAD3CYC0_9STRA</name>
<evidence type="ECO:0000256" key="5">
    <source>
        <dbReference type="SAM" id="MobiDB-lite"/>
    </source>
</evidence>
<keyword evidence="1" id="KW-0808">Transferase</keyword>
<evidence type="ECO:0000259" key="6">
    <source>
        <dbReference type="Pfam" id="PF00685"/>
    </source>
</evidence>
<dbReference type="AlphaFoldDB" id="A0AAD3CYC0"/>
<dbReference type="InterPro" id="IPR027417">
    <property type="entry name" value="P-loop_NTPase"/>
</dbReference>
<protein>
    <recommendedName>
        <fullName evidence="6">Sulfotransferase domain-containing protein</fullName>
    </recommendedName>
</protein>
<feature type="active site" description="For sulfotransferase activity" evidence="3">
    <location>
        <position position="88"/>
    </location>
</feature>
<dbReference type="Pfam" id="PF00685">
    <property type="entry name" value="Sulfotransfer_1"/>
    <property type="match status" value="1"/>
</dbReference>
<feature type="compositionally biased region" description="Basic and acidic residues" evidence="5">
    <location>
        <begin position="44"/>
        <end position="56"/>
    </location>
</feature>
<reference evidence="7 8" key="1">
    <citation type="journal article" date="2021" name="Sci. Rep.">
        <title>The genome of the diatom Chaetoceros tenuissimus carries an ancient integrated fragment of an extant virus.</title>
        <authorList>
            <person name="Hongo Y."/>
            <person name="Kimura K."/>
            <person name="Takaki Y."/>
            <person name="Yoshida Y."/>
            <person name="Baba S."/>
            <person name="Kobayashi G."/>
            <person name="Nagasaki K."/>
            <person name="Hano T."/>
            <person name="Tomaru Y."/>
        </authorList>
    </citation>
    <scope>NUCLEOTIDE SEQUENCE [LARGE SCALE GENOMIC DNA]</scope>
    <source>
        <strain evidence="7 8">NIES-3715</strain>
    </source>
</reference>
<dbReference type="InterPro" id="IPR000863">
    <property type="entry name" value="Sulfotransferase_dom"/>
</dbReference>
<dbReference type="Proteomes" id="UP001054902">
    <property type="component" value="Unassembled WGS sequence"/>
</dbReference>
<dbReference type="InterPro" id="IPR037359">
    <property type="entry name" value="NST/OST"/>
</dbReference>
<evidence type="ECO:0000313" key="8">
    <source>
        <dbReference type="Proteomes" id="UP001054902"/>
    </source>
</evidence>
<feature type="region of interest" description="Disordered" evidence="5">
    <location>
        <begin position="15"/>
        <end position="65"/>
    </location>
</feature>
<dbReference type="PANTHER" id="PTHR10605:SF56">
    <property type="entry name" value="BIFUNCTIONAL HEPARAN SULFATE N-DEACETYLASE_N-SULFOTRANSFERASE"/>
    <property type="match status" value="1"/>
</dbReference>
<dbReference type="PANTHER" id="PTHR10605">
    <property type="entry name" value="HEPARAN SULFATE SULFOTRANSFERASE"/>
    <property type="match status" value="1"/>
</dbReference>
<dbReference type="SUPFAM" id="SSF52540">
    <property type="entry name" value="P-loop containing nucleoside triphosphate hydrolases"/>
    <property type="match status" value="1"/>
</dbReference>
<dbReference type="Gene3D" id="3.40.50.300">
    <property type="entry name" value="P-loop containing nucleotide triphosphate hydrolases"/>
    <property type="match status" value="1"/>
</dbReference>
<evidence type="ECO:0000256" key="3">
    <source>
        <dbReference type="PIRSR" id="PIRSR637359-1"/>
    </source>
</evidence>
<dbReference type="EMBL" id="BLLK01000047">
    <property type="protein sequence ID" value="GFH54416.1"/>
    <property type="molecule type" value="Genomic_DNA"/>
</dbReference>
<keyword evidence="2" id="KW-0325">Glycoprotein</keyword>
<evidence type="ECO:0000313" key="7">
    <source>
        <dbReference type="EMBL" id="GFH54416.1"/>
    </source>
</evidence>
<proteinExistence type="predicted"/>
<comment type="caution">
    <text evidence="7">The sequence shown here is derived from an EMBL/GenBank/DDBJ whole genome shotgun (WGS) entry which is preliminary data.</text>
</comment>
<feature type="binding site" evidence="4">
    <location>
        <position position="179"/>
    </location>
    <ligand>
        <name>3'-phosphoadenylyl sulfate</name>
        <dbReference type="ChEBI" id="CHEBI:58339"/>
    </ligand>
</feature>